<dbReference type="Pfam" id="PF11951">
    <property type="entry name" value="Fungal_trans_2"/>
    <property type="match status" value="1"/>
</dbReference>
<protein>
    <recommendedName>
        <fullName evidence="9">Zn(2)-C6 fungal-type domain-containing protein</fullName>
    </recommendedName>
</protein>
<feature type="compositionally biased region" description="Polar residues" evidence="6">
    <location>
        <begin position="90"/>
        <end position="107"/>
    </location>
</feature>
<evidence type="ECO:0008006" key="9">
    <source>
        <dbReference type="Google" id="ProtNLM"/>
    </source>
</evidence>
<dbReference type="SUPFAM" id="SSF57701">
    <property type="entry name" value="Zn2/Cys6 DNA-binding domain"/>
    <property type="match status" value="1"/>
</dbReference>
<dbReference type="InterPro" id="IPR021858">
    <property type="entry name" value="Fun_TF"/>
</dbReference>
<reference evidence="7" key="2">
    <citation type="submission" date="2021-02" db="EMBL/GenBank/DDBJ databases">
        <title>Aspergillus chevalieri M1 genome sequence.</title>
        <authorList>
            <person name="Kadooka C."/>
            <person name="Mori K."/>
            <person name="Futagami T."/>
        </authorList>
    </citation>
    <scope>NUCLEOTIDE SEQUENCE</scope>
    <source>
        <strain evidence="7">M1</strain>
    </source>
</reference>
<feature type="compositionally biased region" description="Basic and acidic residues" evidence="6">
    <location>
        <begin position="532"/>
        <end position="545"/>
    </location>
</feature>
<sequence length="681" mass="76009">MSSHASHSTSQLGKRTNSLAFAAMDCHTCASNGHKCDRQRPQCTTCLDQGQKCGGFAMPLSWDERRTWLGQTSRNKSLRTAPEEGDDVQRSSVSQHGDTTSPNSNPRNFRFVLNGNKTRKRRKVVQSRKENTPGPVTAAEAVTEDCLPALDGTNLDNIFLRGQQADPFPELASLAASEQWLDDPGNALFLNDTFDLSSSLDYFATLLPPELSAPSVHNPITMDRDPAESLTGPGGLPADAFPEALASLVHQGEASVEGGGVLTTQRSPVASGSGARLVPSAPVGSQSDALLQMYDSEFCVLPITSDTELNPFRFRQPLSQAPRVLFHSIFALCCRHLSQLTGSWSSEEREHRSQASKLLESALKIDQLARRGLTLLDPILILFTLDCTISASGRWSTHLSRVRSILETCGGATALNNARLRSQVAMMLWWDATLALVSRQGTVFSQQYLDHVAREEKNDRWSFYDLTGCPSDLVIYIFKLAQLAQQSEIASSMTWLTFDLNPVVQIESQLRAWKHFSFTAPEYSATDDSYDDSDKSERDGESAFHARQDRHHVAEAWRHALLLYIERIFRWDRSQKRPRSIKQLARLTLNHVRCCRRTSQMQKQLLLPVFLAGSETGDEDMQDLVRGYCHWWGKRSRFNMFHSVPALLEDIWGGGKWWGLVVDEKTKGAIGENVSMQFLFG</sequence>
<dbReference type="Proteomes" id="UP000637239">
    <property type="component" value="Chromosome 6"/>
</dbReference>
<keyword evidence="2" id="KW-0805">Transcription regulation</keyword>
<dbReference type="GeneID" id="66985306"/>
<evidence type="ECO:0000256" key="5">
    <source>
        <dbReference type="ARBA" id="ARBA00023242"/>
    </source>
</evidence>
<dbReference type="PANTHER" id="PTHR37534">
    <property type="entry name" value="TRANSCRIPTIONAL ACTIVATOR PROTEIN UGA3"/>
    <property type="match status" value="1"/>
</dbReference>
<dbReference type="GO" id="GO:0008270">
    <property type="term" value="F:zinc ion binding"/>
    <property type="evidence" value="ECO:0007669"/>
    <property type="project" value="InterPro"/>
</dbReference>
<feature type="compositionally biased region" description="Basic residues" evidence="6">
    <location>
        <begin position="117"/>
        <end position="126"/>
    </location>
</feature>
<evidence type="ECO:0000313" key="8">
    <source>
        <dbReference type="Proteomes" id="UP000637239"/>
    </source>
</evidence>
<evidence type="ECO:0000256" key="4">
    <source>
        <dbReference type="ARBA" id="ARBA00023163"/>
    </source>
</evidence>
<evidence type="ECO:0000313" key="7">
    <source>
        <dbReference type="EMBL" id="BCR90948.1"/>
    </source>
</evidence>
<evidence type="ECO:0000256" key="2">
    <source>
        <dbReference type="ARBA" id="ARBA00023015"/>
    </source>
</evidence>
<dbReference type="CDD" id="cd00067">
    <property type="entry name" value="GAL4"/>
    <property type="match status" value="1"/>
</dbReference>
<dbReference type="GO" id="GO:0005634">
    <property type="term" value="C:nucleus"/>
    <property type="evidence" value="ECO:0007669"/>
    <property type="project" value="UniProtKB-SubCell"/>
</dbReference>
<dbReference type="EMBL" id="AP024421">
    <property type="protein sequence ID" value="BCR90948.1"/>
    <property type="molecule type" value="Genomic_DNA"/>
</dbReference>
<dbReference type="GO" id="GO:0000981">
    <property type="term" value="F:DNA-binding transcription factor activity, RNA polymerase II-specific"/>
    <property type="evidence" value="ECO:0007669"/>
    <property type="project" value="InterPro"/>
</dbReference>
<dbReference type="InterPro" id="IPR001138">
    <property type="entry name" value="Zn2Cys6_DnaBD"/>
</dbReference>
<proteinExistence type="predicted"/>
<comment type="subcellular location">
    <subcellularLocation>
        <location evidence="1">Nucleus</location>
    </subcellularLocation>
</comment>
<organism evidence="7 8">
    <name type="scientific">Aspergillus chevalieri</name>
    <name type="common">Eurotium chevalieri</name>
    <dbReference type="NCBI Taxonomy" id="182096"/>
    <lineage>
        <taxon>Eukaryota</taxon>
        <taxon>Fungi</taxon>
        <taxon>Dikarya</taxon>
        <taxon>Ascomycota</taxon>
        <taxon>Pezizomycotina</taxon>
        <taxon>Eurotiomycetes</taxon>
        <taxon>Eurotiomycetidae</taxon>
        <taxon>Eurotiales</taxon>
        <taxon>Aspergillaceae</taxon>
        <taxon>Aspergillus</taxon>
        <taxon>Aspergillus subgen. Aspergillus</taxon>
    </lineage>
</organism>
<evidence type="ECO:0000256" key="3">
    <source>
        <dbReference type="ARBA" id="ARBA00023125"/>
    </source>
</evidence>
<feature type="region of interest" description="Disordered" evidence="6">
    <location>
        <begin position="524"/>
        <end position="545"/>
    </location>
</feature>
<keyword evidence="5" id="KW-0539">Nucleus</keyword>
<keyword evidence="4" id="KW-0804">Transcription</keyword>
<gene>
    <name evidence="7" type="ORF">ACHE_60834S</name>
</gene>
<dbReference type="AlphaFoldDB" id="A0A7R7ZQQ0"/>
<reference evidence="7" key="1">
    <citation type="submission" date="2021-01" db="EMBL/GenBank/DDBJ databases">
        <authorList>
            <consortium name="Aspergillus chevalieri M1 genome sequencing consortium"/>
            <person name="Kazuki M."/>
            <person name="Futagami T."/>
        </authorList>
    </citation>
    <scope>NUCLEOTIDE SEQUENCE</scope>
    <source>
        <strain evidence="7">M1</strain>
    </source>
</reference>
<dbReference type="InterPro" id="IPR036864">
    <property type="entry name" value="Zn2-C6_fun-type_DNA-bd_sf"/>
</dbReference>
<dbReference type="PANTHER" id="PTHR37534:SF46">
    <property type="entry name" value="ZN(II)2CYS6 TRANSCRIPTION FACTOR (EUROFUNG)"/>
    <property type="match status" value="1"/>
</dbReference>
<dbReference type="RefSeq" id="XP_043139470.1">
    <property type="nucleotide sequence ID" value="XM_043282051.1"/>
</dbReference>
<dbReference type="GO" id="GO:0003677">
    <property type="term" value="F:DNA binding"/>
    <property type="evidence" value="ECO:0007669"/>
    <property type="project" value="UniProtKB-KW"/>
</dbReference>
<evidence type="ECO:0000256" key="1">
    <source>
        <dbReference type="ARBA" id="ARBA00004123"/>
    </source>
</evidence>
<keyword evidence="8" id="KW-1185">Reference proteome</keyword>
<accession>A0A7R7ZQQ0</accession>
<dbReference type="KEGG" id="ache:ACHE_60834S"/>
<name>A0A7R7ZQQ0_ASPCH</name>
<keyword evidence="3" id="KW-0238">DNA-binding</keyword>
<evidence type="ECO:0000256" key="6">
    <source>
        <dbReference type="SAM" id="MobiDB-lite"/>
    </source>
</evidence>
<feature type="region of interest" description="Disordered" evidence="6">
    <location>
        <begin position="71"/>
        <end position="137"/>
    </location>
</feature>